<evidence type="ECO:0000256" key="1">
    <source>
        <dbReference type="SAM" id="MobiDB-lite"/>
    </source>
</evidence>
<dbReference type="Proteomes" id="UP001444661">
    <property type="component" value="Unassembled WGS sequence"/>
</dbReference>
<proteinExistence type="predicted"/>
<keyword evidence="3" id="KW-1185">Reference proteome</keyword>
<dbReference type="EMBL" id="JAQQWK010000006">
    <property type="protein sequence ID" value="KAK8040211.1"/>
    <property type="molecule type" value="Genomic_DNA"/>
</dbReference>
<accession>A0ABR1T0V5</accession>
<evidence type="ECO:0000313" key="2">
    <source>
        <dbReference type="EMBL" id="KAK8040211.1"/>
    </source>
</evidence>
<feature type="region of interest" description="Disordered" evidence="1">
    <location>
        <begin position="181"/>
        <end position="202"/>
    </location>
</feature>
<organism evidence="2 3">
    <name type="scientific">Apiospora rasikravindrae</name>
    <dbReference type="NCBI Taxonomy" id="990691"/>
    <lineage>
        <taxon>Eukaryota</taxon>
        <taxon>Fungi</taxon>
        <taxon>Dikarya</taxon>
        <taxon>Ascomycota</taxon>
        <taxon>Pezizomycotina</taxon>
        <taxon>Sordariomycetes</taxon>
        <taxon>Xylariomycetidae</taxon>
        <taxon>Amphisphaeriales</taxon>
        <taxon>Apiosporaceae</taxon>
        <taxon>Apiospora</taxon>
    </lineage>
</organism>
<sequence length="202" mass="22309">METGACCTQAVPTAVISAPLLQQKLPPRYRNLYQRQDEGSVSKLIRIPWPNQHYLKQLRCPTDIDRTLGPEPSDDRLFSPFAQNGLFRIVGRDADQLPSRTYVLSRGFGIQGNPTQPWPDAKFWTMGTPLTEPCPSFSRTFLAGGSLVTDTSPRDYLLLPLDGLVLRMPKSSVDVGVTAAGRRTGAKSHGFPMSPERNPEGL</sequence>
<gene>
    <name evidence="2" type="ORF">PG993_008622</name>
</gene>
<comment type="caution">
    <text evidence="2">The sequence shown here is derived from an EMBL/GenBank/DDBJ whole genome shotgun (WGS) entry which is preliminary data.</text>
</comment>
<name>A0ABR1T0V5_9PEZI</name>
<evidence type="ECO:0000313" key="3">
    <source>
        <dbReference type="Proteomes" id="UP001444661"/>
    </source>
</evidence>
<protein>
    <submittedName>
        <fullName evidence="2">Uncharacterized protein</fullName>
    </submittedName>
</protein>
<reference evidence="2 3" key="1">
    <citation type="submission" date="2023-01" db="EMBL/GenBank/DDBJ databases">
        <title>Analysis of 21 Apiospora genomes using comparative genomics revels a genus with tremendous synthesis potential of carbohydrate active enzymes and secondary metabolites.</title>
        <authorList>
            <person name="Sorensen T."/>
        </authorList>
    </citation>
    <scope>NUCLEOTIDE SEQUENCE [LARGE SCALE GENOMIC DNA]</scope>
    <source>
        <strain evidence="2 3">CBS 33761</strain>
    </source>
</reference>